<dbReference type="AlphaFoldDB" id="A0AAN9L835"/>
<proteinExistence type="predicted"/>
<accession>A0AAN9L835</accession>
<comment type="caution">
    <text evidence="2">The sequence shown here is derived from an EMBL/GenBank/DDBJ whole genome shotgun (WGS) entry which is preliminary data.</text>
</comment>
<reference evidence="2 3" key="1">
    <citation type="submission" date="2024-01" db="EMBL/GenBank/DDBJ databases">
        <title>The genomes of 5 underutilized Papilionoideae crops provide insights into root nodulation and disease resistanc.</title>
        <authorList>
            <person name="Jiang F."/>
        </authorList>
    </citation>
    <scope>NUCLEOTIDE SEQUENCE [LARGE SCALE GENOMIC DNA]</scope>
    <source>
        <strain evidence="2">LVBAO_FW01</strain>
        <tissue evidence="2">Leaves</tissue>
    </source>
</reference>
<organism evidence="2 3">
    <name type="scientific">Canavalia gladiata</name>
    <name type="common">Sword bean</name>
    <name type="synonym">Dolichos gladiatus</name>
    <dbReference type="NCBI Taxonomy" id="3824"/>
    <lineage>
        <taxon>Eukaryota</taxon>
        <taxon>Viridiplantae</taxon>
        <taxon>Streptophyta</taxon>
        <taxon>Embryophyta</taxon>
        <taxon>Tracheophyta</taxon>
        <taxon>Spermatophyta</taxon>
        <taxon>Magnoliopsida</taxon>
        <taxon>eudicotyledons</taxon>
        <taxon>Gunneridae</taxon>
        <taxon>Pentapetalae</taxon>
        <taxon>rosids</taxon>
        <taxon>fabids</taxon>
        <taxon>Fabales</taxon>
        <taxon>Fabaceae</taxon>
        <taxon>Papilionoideae</taxon>
        <taxon>50 kb inversion clade</taxon>
        <taxon>NPAAA clade</taxon>
        <taxon>indigoferoid/millettioid clade</taxon>
        <taxon>Phaseoleae</taxon>
        <taxon>Canavalia</taxon>
    </lineage>
</organism>
<sequence length="213" mass="23074">MIDASGRATLTCGSSLVRRSASGGLSAPTPGEAGEPMRAEDSTVRTRTHREPFEDVEAKEISFHELVTQAPFRLEQPVKQPIAADRHEPRVRVNVRAKPEHMIPKRRGRKLQGEITQSKKDPRNYKTSCNPMNPVVALADVEGNEEPAWPSKAARHGGSCGAGQSANMRLVVSVANATQTWSKGGENPFLSKAIEGLGRSHALHACVANLLEQ</sequence>
<evidence type="ECO:0000256" key="1">
    <source>
        <dbReference type="SAM" id="MobiDB-lite"/>
    </source>
</evidence>
<protein>
    <submittedName>
        <fullName evidence="2">Uncharacterized protein</fullName>
    </submittedName>
</protein>
<gene>
    <name evidence="2" type="ORF">VNO77_22585</name>
</gene>
<feature type="region of interest" description="Disordered" evidence="1">
    <location>
        <begin position="105"/>
        <end position="131"/>
    </location>
</feature>
<feature type="region of interest" description="Disordered" evidence="1">
    <location>
        <begin position="1"/>
        <end position="53"/>
    </location>
</feature>
<keyword evidence="3" id="KW-1185">Reference proteome</keyword>
<evidence type="ECO:0000313" key="2">
    <source>
        <dbReference type="EMBL" id="KAK7328478.1"/>
    </source>
</evidence>
<name>A0AAN9L835_CANGL</name>
<dbReference type="Proteomes" id="UP001367508">
    <property type="component" value="Unassembled WGS sequence"/>
</dbReference>
<dbReference type="EMBL" id="JAYMYQ010000005">
    <property type="protein sequence ID" value="KAK7328478.1"/>
    <property type="molecule type" value="Genomic_DNA"/>
</dbReference>
<evidence type="ECO:0000313" key="3">
    <source>
        <dbReference type="Proteomes" id="UP001367508"/>
    </source>
</evidence>
<feature type="compositionally biased region" description="Basic and acidic residues" evidence="1">
    <location>
        <begin position="35"/>
        <end position="53"/>
    </location>
</feature>